<reference evidence="10" key="1">
    <citation type="submission" date="2025-08" db="UniProtKB">
        <authorList>
            <consortium name="RefSeq"/>
        </authorList>
    </citation>
    <scope>IDENTIFICATION</scope>
    <source>
        <tissue evidence="10">Whole body</tissue>
    </source>
</reference>
<dbReference type="Proteomes" id="UP000694925">
    <property type="component" value="Unplaced"/>
</dbReference>
<dbReference type="PANTHER" id="PTHR13002">
    <property type="entry name" value="C3ORF1 PROTEIN-RELATED"/>
    <property type="match status" value="1"/>
</dbReference>
<keyword evidence="4 8" id="KW-1133">Transmembrane helix</keyword>
<evidence type="ECO:0000256" key="7">
    <source>
        <dbReference type="ARBA" id="ARBA00041344"/>
    </source>
</evidence>
<dbReference type="InterPro" id="IPR055299">
    <property type="entry name" value="TIMMDC1"/>
</dbReference>
<dbReference type="GO" id="GO:0016020">
    <property type="term" value="C:membrane"/>
    <property type="evidence" value="ECO:0007669"/>
    <property type="project" value="UniProtKB-SubCell"/>
</dbReference>
<proteinExistence type="inferred from homology"/>
<sequence>MFRAAINKRLICAAFFPFSSSNGNSDISTLQIYYDKTKDFLIKENGSLTNEAQSVVNTTVAGVGIGFALGGLSKAKSFPAAHKAANQATLYNHKFDAAKEMSNKMALQVIKGGLPYGLKLGFFCFMFSGISTFLYAYRGTFDVLNGTLSGAITGAIYKINMGLKGSIAGCVVGSMLGCLYGTVTSIILYVTGVDMQDLYESSGKFMAARREKIRQNSIEFRKEEDSQLRAWYEQNKKLQSEEVKQEAKA</sequence>
<evidence type="ECO:0000313" key="9">
    <source>
        <dbReference type="Proteomes" id="UP000694925"/>
    </source>
</evidence>
<comment type="subcellular location">
    <subcellularLocation>
        <location evidence="1">Membrane</location>
        <topology evidence="1">Multi-pass membrane protein</topology>
    </subcellularLocation>
</comment>
<keyword evidence="9" id="KW-1185">Reference proteome</keyword>
<evidence type="ECO:0000256" key="3">
    <source>
        <dbReference type="ARBA" id="ARBA00022692"/>
    </source>
</evidence>
<evidence type="ECO:0000256" key="6">
    <source>
        <dbReference type="ARBA" id="ARBA00040778"/>
    </source>
</evidence>
<dbReference type="Pfam" id="PF02466">
    <property type="entry name" value="Tim17"/>
    <property type="match status" value="1"/>
</dbReference>
<keyword evidence="3 8" id="KW-0812">Transmembrane</keyword>
<organism evidence="9 10">
    <name type="scientific">Ceratina calcarata</name>
    <dbReference type="NCBI Taxonomy" id="156304"/>
    <lineage>
        <taxon>Eukaryota</taxon>
        <taxon>Metazoa</taxon>
        <taxon>Ecdysozoa</taxon>
        <taxon>Arthropoda</taxon>
        <taxon>Hexapoda</taxon>
        <taxon>Insecta</taxon>
        <taxon>Pterygota</taxon>
        <taxon>Neoptera</taxon>
        <taxon>Endopterygota</taxon>
        <taxon>Hymenoptera</taxon>
        <taxon>Apocrita</taxon>
        <taxon>Aculeata</taxon>
        <taxon>Apoidea</taxon>
        <taxon>Anthophila</taxon>
        <taxon>Apidae</taxon>
        <taxon>Ceratina</taxon>
        <taxon>Zadontomerus</taxon>
    </lineage>
</organism>
<protein>
    <recommendedName>
        <fullName evidence="6">Complex I assembly factor TIMMDC1, mitochondrial</fullName>
    </recommendedName>
    <alternativeName>
        <fullName evidence="7">Translocase of inner mitochondrial membrane domain-containing protein 1</fullName>
    </alternativeName>
</protein>
<evidence type="ECO:0000256" key="1">
    <source>
        <dbReference type="ARBA" id="ARBA00004141"/>
    </source>
</evidence>
<dbReference type="CTD" id="41720"/>
<comment type="similarity">
    <text evidence="2">Belongs to the Tim17/Tim22/Tim23 family.</text>
</comment>
<dbReference type="KEGG" id="ccal:108622577"/>
<evidence type="ECO:0000256" key="8">
    <source>
        <dbReference type="SAM" id="Phobius"/>
    </source>
</evidence>
<feature type="transmembrane region" description="Helical" evidence="8">
    <location>
        <begin position="116"/>
        <end position="137"/>
    </location>
</feature>
<gene>
    <name evidence="10" type="primary">LOC108622577</name>
</gene>
<name>A0AAJ7IST7_9HYME</name>
<keyword evidence="5 8" id="KW-0472">Membrane</keyword>
<accession>A0AAJ7IST7</accession>
<dbReference type="RefSeq" id="XP_017876020.1">
    <property type="nucleotide sequence ID" value="XM_018020531.2"/>
</dbReference>
<evidence type="ECO:0000256" key="4">
    <source>
        <dbReference type="ARBA" id="ARBA00022989"/>
    </source>
</evidence>
<evidence type="ECO:0000313" key="10">
    <source>
        <dbReference type="RefSeq" id="XP_017876020.1"/>
    </source>
</evidence>
<dbReference type="GeneID" id="108622577"/>
<dbReference type="AlphaFoldDB" id="A0AAJ7IST7"/>
<feature type="transmembrane region" description="Helical" evidence="8">
    <location>
        <begin position="167"/>
        <end position="190"/>
    </location>
</feature>
<evidence type="ECO:0000256" key="2">
    <source>
        <dbReference type="ARBA" id="ARBA00008444"/>
    </source>
</evidence>
<dbReference type="GO" id="GO:0032981">
    <property type="term" value="P:mitochondrial respiratory chain complex I assembly"/>
    <property type="evidence" value="ECO:0007669"/>
    <property type="project" value="InterPro"/>
</dbReference>
<evidence type="ECO:0000256" key="5">
    <source>
        <dbReference type="ARBA" id="ARBA00023136"/>
    </source>
</evidence>
<dbReference type="GO" id="GO:0005739">
    <property type="term" value="C:mitochondrion"/>
    <property type="evidence" value="ECO:0007669"/>
    <property type="project" value="TreeGrafter"/>
</dbReference>
<dbReference type="PANTHER" id="PTHR13002:SF1">
    <property type="entry name" value="COMPLEX I ASSEMBLY FACTOR TIMMDC1, MITOCHONDRIAL"/>
    <property type="match status" value="1"/>
</dbReference>